<dbReference type="GO" id="GO:0006082">
    <property type="term" value="P:organic acid metabolic process"/>
    <property type="evidence" value="ECO:0007669"/>
    <property type="project" value="TreeGrafter"/>
</dbReference>
<dbReference type="PANTHER" id="PTHR24300">
    <property type="entry name" value="CYTOCHROME P450 508A4-RELATED"/>
    <property type="match status" value="1"/>
</dbReference>
<dbReference type="Gene3D" id="1.10.630.10">
    <property type="entry name" value="Cytochrome P450"/>
    <property type="match status" value="1"/>
</dbReference>
<dbReference type="PANTHER" id="PTHR24300:SF403">
    <property type="entry name" value="CYTOCHROME P450 306A1"/>
    <property type="match status" value="1"/>
</dbReference>
<evidence type="ECO:0000256" key="3">
    <source>
        <dbReference type="ARBA" id="ARBA00022723"/>
    </source>
</evidence>
<comment type="similarity">
    <text evidence="2 8">Belongs to the cytochrome P450 family.</text>
</comment>
<dbReference type="SUPFAM" id="SSF48264">
    <property type="entry name" value="Cytochrome P450"/>
    <property type="match status" value="1"/>
</dbReference>
<evidence type="ECO:0008006" key="11">
    <source>
        <dbReference type="Google" id="ProtNLM"/>
    </source>
</evidence>
<protein>
    <recommendedName>
        <fullName evidence="11">Cytochrome P450</fullName>
    </recommendedName>
</protein>
<dbReference type="GO" id="GO:0006805">
    <property type="term" value="P:xenobiotic metabolic process"/>
    <property type="evidence" value="ECO:0007669"/>
    <property type="project" value="TreeGrafter"/>
</dbReference>
<dbReference type="Proteomes" id="UP001177023">
    <property type="component" value="Unassembled WGS sequence"/>
</dbReference>
<keyword evidence="3 7" id="KW-0479">Metal-binding</keyword>
<dbReference type="InterPro" id="IPR002401">
    <property type="entry name" value="Cyt_P450_E_grp-I"/>
</dbReference>
<dbReference type="GO" id="GO:0016712">
    <property type="term" value="F:oxidoreductase activity, acting on paired donors, with incorporation or reduction of molecular oxygen, reduced flavin or flavoprotein as one donor, and incorporation of one atom of oxygen"/>
    <property type="evidence" value="ECO:0007669"/>
    <property type="project" value="TreeGrafter"/>
</dbReference>
<dbReference type="FunFam" id="1.10.630.10:FF:000036">
    <property type="entry name" value="CYtochrome P450 family"/>
    <property type="match status" value="1"/>
</dbReference>
<name>A0AA36DHP3_9BILA</name>
<proteinExistence type="inferred from homology"/>
<evidence type="ECO:0000313" key="10">
    <source>
        <dbReference type="Proteomes" id="UP001177023"/>
    </source>
</evidence>
<dbReference type="InterPro" id="IPR050182">
    <property type="entry name" value="Cytochrome_P450_fam2"/>
</dbReference>
<evidence type="ECO:0000256" key="6">
    <source>
        <dbReference type="ARBA" id="ARBA00023033"/>
    </source>
</evidence>
<evidence type="ECO:0000256" key="7">
    <source>
        <dbReference type="PIRSR" id="PIRSR602401-1"/>
    </source>
</evidence>
<evidence type="ECO:0000256" key="2">
    <source>
        <dbReference type="ARBA" id="ARBA00010617"/>
    </source>
</evidence>
<feature type="binding site" description="axial binding residue" evidence="7">
    <location>
        <position position="436"/>
    </location>
    <ligand>
        <name>heme</name>
        <dbReference type="ChEBI" id="CHEBI:30413"/>
    </ligand>
    <ligandPart>
        <name>Fe</name>
        <dbReference type="ChEBI" id="CHEBI:18248"/>
    </ligandPart>
</feature>
<dbReference type="PRINTS" id="PR00463">
    <property type="entry name" value="EP450I"/>
</dbReference>
<dbReference type="AlphaFoldDB" id="A0AA36DHP3"/>
<evidence type="ECO:0000256" key="4">
    <source>
        <dbReference type="ARBA" id="ARBA00023002"/>
    </source>
</evidence>
<comment type="caution">
    <text evidence="9">The sequence shown here is derived from an EMBL/GenBank/DDBJ whole genome shotgun (WGS) entry which is preliminary data.</text>
</comment>
<accession>A0AA36DHP3</accession>
<evidence type="ECO:0000313" key="9">
    <source>
        <dbReference type="EMBL" id="CAJ0586736.1"/>
    </source>
</evidence>
<dbReference type="CDD" id="cd20617">
    <property type="entry name" value="CYP1_2-like"/>
    <property type="match status" value="1"/>
</dbReference>
<keyword evidence="7 8" id="KW-0349">Heme</keyword>
<dbReference type="GO" id="GO:0008395">
    <property type="term" value="F:steroid hydroxylase activity"/>
    <property type="evidence" value="ECO:0007669"/>
    <property type="project" value="TreeGrafter"/>
</dbReference>
<keyword evidence="6 8" id="KW-0503">Monooxygenase</keyword>
<gene>
    <name evidence="9" type="ORF">MSPICULIGERA_LOCUS24724</name>
</gene>
<dbReference type="Pfam" id="PF00067">
    <property type="entry name" value="p450"/>
    <property type="match status" value="1"/>
</dbReference>
<dbReference type="EMBL" id="CATQJA010002709">
    <property type="protein sequence ID" value="CAJ0586736.1"/>
    <property type="molecule type" value="Genomic_DNA"/>
</dbReference>
<dbReference type="GO" id="GO:0005737">
    <property type="term" value="C:cytoplasm"/>
    <property type="evidence" value="ECO:0007669"/>
    <property type="project" value="TreeGrafter"/>
</dbReference>
<keyword evidence="10" id="KW-1185">Reference proteome</keyword>
<dbReference type="GO" id="GO:0020037">
    <property type="term" value="F:heme binding"/>
    <property type="evidence" value="ECO:0007669"/>
    <property type="project" value="InterPro"/>
</dbReference>
<keyword evidence="4 8" id="KW-0560">Oxidoreductase</keyword>
<feature type="non-terminal residue" evidence="9">
    <location>
        <position position="511"/>
    </location>
</feature>
<dbReference type="InterPro" id="IPR017972">
    <property type="entry name" value="Cyt_P450_CS"/>
</dbReference>
<evidence type="ECO:0000256" key="5">
    <source>
        <dbReference type="ARBA" id="ARBA00023004"/>
    </source>
</evidence>
<keyword evidence="5 7" id="KW-0408">Iron</keyword>
<dbReference type="PRINTS" id="PR00385">
    <property type="entry name" value="P450"/>
</dbReference>
<dbReference type="PROSITE" id="PS00086">
    <property type="entry name" value="CYTOCHROME_P450"/>
    <property type="match status" value="1"/>
</dbReference>
<evidence type="ECO:0000256" key="8">
    <source>
        <dbReference type="RuleBase" id="RU000461"/>
    </source>
</evidence>
<sequence>MLAVTLGLAGLVYWLYYQLVHRLKAYPPGPRPLPFIGNVHQINLANPAESMLAWRAKYGPVFTIWMPKPIVVLASHKTLQEALVKQGDAFAGRPTSFLWSLFTRGRKDGDGIILCQKERWQQNRMFALRTFSEFGMGGDMMAQKVMLQAETLVDHIRERMDGAKSMVFDPHYPLANCVGNIIHDLIIGKTFAYGDAEFDRFKNLIDSTLKDVASWQMMMCDTYPFLARFFPSFYRYKKNGFALQQWFLDEIERHEENLSCDGDPRDFMEAYLREMKYRPNNENFNKLTLALTSGDLWTGGMETSVTTLRWAIMFLMYYPNIQEKLHEEIDTMLQGNRVNFRDRHVLPYTMATLAELQRICNVLPWHIPHRVLSDAVVNGVPLPAGTDIMPQFGAVHTDPEAFPEPEVFRPERFLSPEGKFANRDDVNPFGLGKRQCLGEKLARHELFLLFVTILQEFRFEKIEGAPLPTLQRSPGMTSVPQAFNCRIYARRTQKQAPAENNNHEGLPNLNQ</sequence>
<dbReference type="InterPro" id="IPR001128">
    <property type="entry name" value="Cyt_P450"/>
</dbReference>
<reference evidence="9" key="1">
    <citation type="submission" date="2023-06" db="EMBL/GenBank/DDBJ databases">
        <authorList>
            <person name="Delattre M."/>
        </authorList>
    </citation>
    <scope>NUCLEOTIDE SEQUENCE</scope>
    <source>
        <strain evidence="9">AF72</strain>
    </source>
</reference>
<evidence type="ECO:0000256" key="1">
    <source>
        <dbReference type="ARBA" id="ARBA00001971"/>
    </source>
</evidence>
<dbReference type="InterPro" id="IPR036396">
    <property type="entry name" value="Cyt_P450_sf"/>
</dbReference>
<comment type="cofactor">
    <cofactor evidence="1 7">
        <name>heme</name>
        <dbReference type="ChEBI" id="CHEBI:30413"/>
    </cofactor>
</comment>
<dbReference type="GO" id="GO:0005506">
    <property type="term" value="F:iron ion binding"/>
    <property type="evidence" value="ECO:0007669"/>
    <property type="project" value="InterPro"/>
</dbReference>
<organism evidence="9 10">
    <name type="scientific">Mesorhabditis spiculigera</name>
    <dbReference type="NCBI Taxonomy" id="96644"/>
    <lineage>
        <taxon>Eukaryota</taxon>
        <taxon>Metazoa</taxon>
        <taxon>Ecdysozoa</taxon>
        <taxon>Nematoda</taxon>
        <taxon>Chromadorea</taxon>
        <taxon>Rhabditida</taxon>
        <taxon>Rhabditina</taxon>
        <taxon>Rhabditomorpha</taxon>
        <taxon>Rhabditoidea</taxon>
        <taxon>Rhabditidae</taxon>
        <taxon>Mesorhabditinae</taxon>
        <taxon>Mesorhabditis</taxon>
    </lineage>
</organism>